<feature type="domain" description="YSIRK Gram-positive signal peptide" evidence="3">
    <location>
        <begin position="2"/>
        <end position="26"/>
    </location>
</feature>
<evidence type="ECO:0000313" key="4">
    <source>
        <dbReference type="EMBL" id="MCW8678780.1"/>
    </source>
</evidence>
<dbReference type="NCBIfam" id="TIGR01168">
    <property type="entry name" value="YSIRK_signal"/>
    <property type="match status" value="1"/>
</dbReference>
<dbReference type="Proteomes" id="UP001209889">
    <property type="component" value="Unassembled WGS sequence"/>
</dbReference>
<organism evidence="5 6">
    <name type="scientific">Streptococcus macedonicus</name>
    <name type="common">Streptococcus gallolyticus macedonicus</name>
    <dbReference type="NCBI Taxonomy" id="59310"/>
    <lineage>
        <taxon>Bacteria</taxon>
        <taxon>Bacillati</taxon>
        <taxon>Bacillota</taxon>
        <taxon>Bacilli</taxon>
        <taxon>Lactobacillales</taxon>
        <taxon>Streptococcaceae</taxon>
        <taxon>Streptococcus</taxon>
    </lineage>
</organism>
<dbReference type="EMBL" id="JAPHJC010000052">
    <property type="protein sequence ID" value="MCW8678780.1"/>
    <property type="molecule type" value="Genomic_DNA"/>
</dbReference>
<reference evidence="5" key="2">
    <citation type="submission" date="2022-11" db="EMBL/GenBank/DDBJ databases">
        <title>Streptococcus macedonicus and Acinetobacter baumannii: co-inhabitants of the cheese production environment.</title>
        <authorList>
            <person name="Johnson J."/>
        </authorList>
    </citation>
    <scope>NUCLEOTIDE SEQUENCE</scope>
    <source>
        <strain evidence="5">E37</strain>
    </source>
</reference>
<reference evidence="5" key="3">
    <citation type="submission" date="2022-11" db="EMBL/GenBank/DDBJ databases">
        <authorList>
            <person name="Johnson J.D."/>
        </authorList>
    </citation>
    <scope>NUCLEOTIDE SEQUENCE</scope>
    <source>
        <strain evidence="4">E28</strain>
        <strain evidence="5">E37</strain>
    </source>
</reference>
<name>A0A081JIE8_STRMC</name>
<feature type="region of interest" description="Disordered" evidence="2">
    <location>
        <begin position="68"/>
        <end position="94"/>
    </location>
</feature>
<evidence type="ECO:0000259" key="3">
    <source>
        <dbReference type="Pfam" id="PF04650"/>
    </source>
</evidence>
<accession>A0A081JIE8</accession>
<reference evidence="4" key="5">
    <citation type="submission" date="2024-05" db="EMBL/GenBank/DDBJ databases">
        <title>Streptococcus macedonicus and Acinetobacter baumannii: co-inhabitants of the cheese production environment.</title>
        <authorList>
            <person name="Johnson J."/>
            <person name="Curtin C."/>
            <person name="Waite-Cusic J."/>
        </authorList>
    </citation>
    <scope>NUCLEOTIDE SEQUENCE</scope>
    <source>
        <strain evidence="4">E28</strain>
    </source>
</reference>
<dbReference type="Pfam" id="PF04650">
    <property type="entry name" value="YSIRK_signal"/>
    <property type="match status" value="1"/>
</dbReference>
<dbReference type="GeneID" id="93936193"/>
<reference evidence="7" key="4">
    <citation type="submission" date="2023-07" db="EMBL/GenBank/DDBJ databases">
        <title>Streptococcus macedonicus and Acinetobacter baumannii: co-inhabitants of the cheese production environment.</title>
        <authorList>
            <person name="Johnson J."/>
            <person name="Curtin C."/>
            <person name="Waite-Cusic J."/>
        </authorList>
    </citation>
    <scope>NUCLEOTIDE SEQUENCE [LARGE SCALE GENOMIC DNA]</scope>
    <source>
        <strain evidence="7">E28</strain>
    </source>
</reference>
<evidence type="ECO:0000313" key="5">
    <source>
        <dbReference type="EMBL" id="WAK64061.1"/>
    </source>
</evidence>
<evidence type="ECO:0000256" key="1">
    <source>
        <dbReference type="ARBA" id="ARBA00022729"/>
    </source>
</evidence>
<evidence type="ECO:0000256" key="2">
    <source>
        <dbReference type="SAM" id="MobiDB-lite"/>
    </source>
</evidence>
<dbReference type="AlphaFoldDB" id="A0A081JIE8"/>
<feature type="compositionally biased region" description="Low complexity" evidence="2">
    <location>
        <begin position="71"/>
        <end position="87"/>
    </location>
</feature>
<sequence>MNKKKRFSFRKYKVGLVSVLVGAVFFAVGTGRVSADELSKAAGVSQTDPASNIEQVVQATESSSTADFAQAASVESTTEASSVESTVQQQMKWH</sequence>
<dbReference type="Proteomes" id="UP001156410">
    <property type="component" value="Chromosome"/>
</dbReference>
<dbReference type="EMBL" id="CP113440">
    <property type="protein sequence ID" value="WAK64061.1"/>
    <property type="molecule type" value="Genomic_DNA"/>
</dbReference>
<evidence type="ECO:0000313" key="6">
    <source>
        <dbReference type="Proteomes" id="UP001156410"/>
    </source>
</evidence>
<proteinExistence type="predicted"/>
<keyword evidence="1" id="KW-0732">Signal</keyword>
<protein>
    <submittedName>
        <fullName evidence="5">YSIRK-type signal peptide-containing protein</fullName>
    </submittedName>
</protein>
<gene>
    <name evidence="5" type="ORF">OQG81_04295</name>
    <name evidence="4" type="ORF">OQH01_09895</name>
</gene>
<reference evidence="7" key="1">
    <citation type="submission" date="2022-11" db="EMBL/GenBank/DDBJ databases">
        <title>Streptococcus macedonicus and Acinetobacter baumannii: co-inhabitants of the cheese production environment.</title>
        <authorList>
            <person name="Johnson J."/>
            <person name="Curtin C."/>
            <person name="Waite-Cusic J."/>
        </authorList>
    </citation>
    <scope>NUCLEOTIDE SEQUENCE [LARGE SCALE GENOMIC DNA]</scope>
    <source>
        <strain evidence="7">E28</strain>
    </source>
</reference>
<evidence type="ECO:0000313" key="7">
    <source>
        <dbReference type="Proteomes" id="UP001209889"/>
    </source>
</evidence>
<dbReference type="InterPro" id="IPR005877">
    <property type="entry name" value="YSIRK_signal_dom"/>
</dbReference>
<dbReference type="RefSeq" id="WP_014294270.1">
    <property type="nucleotide sequence ID" value="NZ_CP113440.1"/>
</dbReference>
<keyword evidence="7" id="KW-1185">Reference proteome</keyword>